<reference evidence="2" key="1">
    <citation type="journal article" date="2014" name="Int. J. Syst. Evol. Microbiol.">
        <title>Complete genome sequence of Corynebacterium casei LMG S-19264T (=DSM 44701T), isolated from a smear-ripened cheese.</title>
        <authorList>
            <consortium name="US DOE Joint Genome Institute (JGI-PGF)"/>
            <person name="Walter F."/>
            <person name="Albersmeier A."/>
            <person name="Kalinowski J."/>
            <person name="Ruckert C."/>
        </authorList>
    </citation>
    <scope>NUCLEOTIDE SEQUENCE</scope>
    <source>
        <strain evidence="2">JCM 15325</strain>
    </source>
</reference>
<dbReference type="EMBL" id="BMOK01000003">
    <property type="protein sequence ID" value="GGL48242.1"/>
    <property type="molecule type" value="Genomic_DNA"/>
</dbReference>
<dbReference type="Proteomes" id="UP000654670">
    <property type="component" value="Unassembled WGS sequence"/>
</dbReference>
<sequence length="168" mass="17835">MKPLYKLTCSALFVASGVIAGNLLYIPMGVTKIFPVQHIINVLSAVLFGPGYAVGTAFAISLVRNLFGTGSVFAFPGSMIGAFLAGVLYLWLKKPVFAVAGEIVGTGLIGSFISFPIAKFILGQNVAATFFVVPFLLATTCGSLIAYLLLKMMAVHPEMARLLRGDRK</sequence>
<protein>
    <submittedName>
        <fullName evidence="2">Energy coupling factor transporter S component ThiW</fullName>
    </submittedName>
</protein>
<name>A0A917S1B3_9BACL</name>
<dbReference type="AlphaFoldDB" id="A0A917S1B3"/>
<dbReference type="NCBIfam" id="TIGR02359">
    <property type="entry name" value="thiW"/>
    <property type="match status" value="1"/>
</dbReference>
<feature type="transmembrane region" description="Helical" evidence="1">
    <location>
        <begin position="130"/>
        <end position="150"/>
    </location>
</feature>
<feature type="transmembrane region" description="Helical" evidence="1">
    <location>
        <begin position="72"/>
        <end position="91"/>
    </location>
</feature>
<keyword evidence="1" id="KW-1133">Transmembrane helix</keyword>
<keyword evidence="3" id="KW-1185">Reference proteome</keyword>
<dbReference type="InterPro" id="IPR012652">
    <property type="entry name" value="ThiW"/>
</dbReference>
<comment type="caution">
    <text evidence="2">The sequence shown here is derived from an EMBL/GenBank/DDBJ whole genome shotgun (WGS) entry which is preliminary data.</text>
</comment>
<keyword evidence="1" id="KW-0812">Transmembrane</keyword>
<dbReference type="Gene3D" id="1.10.1760.20">
    <property type="match status" value="1"/>
</dbReference>
<evidence type="ECO:0000313" key="2">
    <source>
        <dbReference type="EMBL" id="GGL48242.1"/>
    </source>
</evidence>
<organism evidence="2 3">
    <name type="scientific">Sporolactobacillus putidus</name>
    <dbReference type="NCBI Taxonomy" id="492735"/>
    <lineage>
        <taxon>Bacteria</taxon>
        <taxon>Bacillati</taxon>
        <taxon>Bacillota</taxon>
        <taxon>Bacilli</taxon>
        <taxon>Bacillales</taxon>
        <taxon>Sporolactobacillaceae</taxon>
        <taxon>Sporolactobacillus</taxon>
    </lineage>
</organism>
<dbReference type="Pfam" id="PF09512">
    <property type="entry name" value="ThiW"/>
    <property type="match status" value="1"/>
</dbReference>
<reference evidence="2" key="2">
    <citation type="submission" date="2020-09" db="EMBL/GenBank/DDBJ databases">
        <authorList>
            <person name="Sun Q."/>
            <person name="Ohkuma M."/>
        </authorList>
    </citation>
    <scope>NUCLEOTIDE SEQUENCE</scope>
    <source>
        <strain evidence="2">JCM 15325</strain>
    </source>
</reference>
<dbReference type="PIRSF" id="PIRSF024534">
    <property type="entry name" value="ThiW"/>
    <property type="match status" value="1"/>
</dbReference>
<evidence type="ECO:0000256" key="1">
    <source>
        <dbReference type="SAM" id="Phobius"/>
    </source>
</evidence>
<dbReference type="RefSeq" id="WP_188802030.1">
    <property type="nucleotide sequence ID" value="NZ_BMOK01000003.1"/>
</dbReference>
<feature type="transmembrane region" description="Helical" evidence="1">
    <location>
        <begin position="36"/>
        <end position="60"/>
    </location>
</feature>
<proteinExistence type="predicted"/>
<keyword evidence="1" id="KW-0472">Membrane</keyword>
<gene>
    <name evidence="2" type="ORF">GCM10007968_10560</name>
</gene>
<accession>A0A917S1B3</accession>
<feature type="transmembrane region" description="Helical" evidence="1">
    <location>
        <begin position="97"/>
        <end position="118"/>
    </location>
</feature>
<evidence type="ECO:0000313" key="3">
    <source>
        <dbReference type="Proteomes" id="UP000654670"/>
    </source>
</evidence>